<organism evidence="1 2">
    <name type="scientific">Cymbomonas tetramitiformis</name>
    <dbReference type="NCBI Taxonomy" id="36881"/>
    <lineage>
        <taxon>Eukaryota</taxon>
        <taxon>Viridiplantae</taxon>
        <taxon>Chlorophyta</taxon>
        <taxon>Pyramimonadophyceae</taxon>
        <taxon>Pyramimonadales</taxon>
        <taxon>Pyramimonadaceae</taxon>
        <taxon>Cymbomonas</taxon>
    </lineage>
</organism>
<comment type="caution">
    <text evidence="1">The sequence shown here is derived from an EMBL/GenBank/DDBJ whole genome shotgun (WGS) entry which is preliminary data.</text>
</comment>
<evidence type="ECO:0000313" key="1">
    <source>
        <dbReference type="EMBL" id="KAK3287497.1"/>
    </source>
</evidence>
<dbReference type="Proteomes" id="UP001190700">
    <property type="component" value="Unassembled WGS sequence"/>
</dbReference>
<protein>
    <submittedName>
        <fullName evidence="1">Uncharacterized protein</fullName>
    </submittedName>
</protein>
<gene>
    <name evidence="1" type="ORF">CYMTET_4996</name>
</gene>
<keyword evidence="2" id="KW-1185">Reference proteome</keyword>
<sequence length="331" mass="37068">MVAFPEQSVQVPAPLIEPSDGSVSGRDSVCLDTQPAPPTSTTPTAVLCSTQQPVNASEAPALVELSTARSLHTLLLKELIYWYGTPQGCPVPTGTLTFEPYTDSAQVVKRQLLAIGPRLYSGCTLTPDEYAFRERLQWTRLRAFGARHTYLVVYTADGYHRLLVLKVPPRKFSSPKARQQHASRQMTYHDTGDGLYAPGVRYTEALYDWFLPSEEPLRQACREGHRMHFVAKPARFKRDNHPTCYEHSDRSEADLVRSAERGVLEGPLHYEPWCTTQIGSLYCPVKDKFRNIWNARTSRVNEAMAPAPAVYDYLEPVLSLQRPGCSKVAGT</sequence>
<proteinExistence type="predicted"/>
<reference evidence="1 2" key="1">
    <citation type="journal article" date="2015" name="Genome Biol. Evol.">
        <title>Comparative Genomics of a Bacterivorous Green Alga Reveals Evolutionary Causalities and Consequences of Phago-Mixotrophic Mode of Nutrition.</title>
        <authorList>
            <person name="Burns J.A."/>
            <person name="Paasch A."/>
            <person name="Narechania A."/>
            <person name="Kim E."/>
        </authorList>
    </citation>
    <scope>NUCLEOTIDE SEQUENCE [LARGE SCALE GENOMIC DNA]</scope>
    <source>
        <strain evidence="1 2">PLY_AMNH</strain>
    </source>
</reference>
<name>A0AAE0H026_9CHLO</name>
<dbReference type="AlphaFoldDB" id="A0AAE0H026"/>
<dbReference type="EMBL" id="LGRX02000817">
    <property type="protein sequence ID" value="KAK3287497.1"/>
    <property type="molecule type" value="Genomic_DNA"/>
</dbReference>
<evidence type="ECO:0000313" key="2">
    <source>
        <dbReference type="Proteomes" id="UP001190700"/>
    </source>
</evidence>
<accession>A0AAE0H026</accession>